<feature type="transmembrane region" description="Helical" evidence="9">
    <location>
        <begin position="172"/>
        <end position="193"/>
    </location>
</feature>
<dbReference type="EMBL" id="JAGMUV010000024">
    <property type="protein sequence ID" value="KAH7121514.1"/>
    <property type="molecule type" value="Genomic_DNA"/>
</dbReference>
<dbReference type="FunFam" id="1.20.1250.20:FF:000117">
    <property type="entry name" value="MFS hexose transporter"/>
    <property type="match status" value="1"/>
</dbReference>
<dbReference type="Proteomes" id="UP000738349">
    <property type="component" value="Unassembled WGS sequence"/>
</dbReference>
<reference evidence="11" key="1">
    <citation type="journal article" date="2021" name="Nat. Commun.">
        <title>Genetic determinants of endophytism in the Arabidopsis root mycobiome.</title>
        <authorList>
            <person name="Mesny F."/>
            <person name="Miyauchi S."/>
            <person name="Thiergart T."/>
            <person name="Pickel B."/>
            <person name="Atanasova L."/>
            <person name="Karlsson M."/>
            <person name="Huettel B."/>
            <person name="Barry K.W."/>
            <person name="Haridas S."/>
            <person name="Chen C."/>
            <person name="Bauer D."/>
            <person name="Andreopoulos W."/>
            <person name="Pangilinan J."/>
            <person name="LaButti K."/>
            <person name="Riley R."/>
            <person name="Lipzen A."/>
            <person name="Clum A."/>
            <person name="Drula E."/>
            <person name="Henrissat B."/>
            <person name="Kohler A."/>
            <person name="Grigoriev I.V."/>
            <person name="Martin F.M."/>
            <person name="Hacquard S."/>
        </authorList>
    </citation>
    <scope>NUCLEOTIDE SEQUENCE</scope>
    <source>
        <strain evidence="11">MPI-CAGE-AT-0147</strain>
    </source>
</reference>
<dbReference type="InterPro" id="IPR003663">
    <property type="entry name" value="Sugar/inositol_transpt"/>
</dbReference>
<evidence type="ECO:0000313" key="12">
    <source>
        <dbReference type="Proteomes" id="UP000738349"/>
    </source>
</evidence>
<feature type="transmembrane region" description="Helical" evidence="9">
    <location>
        <begin position="293"/>
        <end position="315"/>
    </location>
</feature>
<dbReference type="InterPro" id="IPR020846">
    <property type="entry name" value="MFS_dom"/>
</dbReference>
<dbReference type="InterPro" id="IPR005828">
    <property type="entry name" value="MFS_sugar_transport-like"/>
</dbReference>
<evidence type="ECO:0000256" key="4">
    <source>
        <dbReference type="ARBA" id="ARBA00022692"/>
    </source>
</evidence>
<comment type="subcellular location">
    <subcellularLocation>
        <location evidence="1">Membrane</location>
        <topology evidence="1">Multi-pass membrane protein</topology>
    </subcellularLocation>
</comment>
<feature type="transmembrane region" description="Helical" evidence="9">
    <location>
        <begin position="37"/>
        <end position="56"/>
    </location>
</feature>
<dbReference type="Pfam" id="PF00083">
    <property type="entry name" value="Sugar_tr"/>
    <property type="match status" value="1"/>
</dbReference>
<dbReference type="OrthoDB" id="6133115at2759"/>
<keyword evidence="12" id="KW-1185">Reference proteome</keyword>
<evidence type="ECO:0000256" key="2">
    <source>
        <dbReference type="ARBA" id="ARBA00010992"/>
    </source>
</evidence>
<keyword evidence="6 9" id="KW-0472">Membrane</keyword>
<feature type="transmembrane region" description="Helical" evidence="9">
    <location>
        <begin position="335"/>
        <end position="352"/>
    </location>
</feature>
<keyword evidence="4 9" id="KW-0812">Transmembrane</keyword>
<protein>
    <submittedName>
        <fullName evidence="11">General substrate transporter</fullName>
    </submittedName>
</protein>
<sequence>MGLRNRNANKGAAAIVGPELAAVLPDDPRPWYTVSHLLKLNLLLLIPLVSSGAIGYDGSMMNGLQTLPQWQTYFGHPTGALLGAMNSVYPAGKVVALFPVTYICDRFGRKTTIMIGAVACVAFAIMQGLSKNINMFIASRAVLGFFTSFLAQPSPILITELAYPTHRGKLTALYNTSFYLGSIIAAWCTFGTFKLESNWSWRIPSILQGLLPVLQLLGIYFLPESPRWLVANGRRAEARKILGDYHAGGDQDSALVNFEMAEIEGALTAEADNMSQNSWLELFRTPANRKRTLIAVLVGWFAQWNGIAIVSYYLFLVLNTVGITEAKDQTLINGLLQVSNWLAAVFVGAMLVDKLGRRTLFLVSTGGMLVSYVIWTALTSHFIQTHDETTGRVVVAFIFITFFFYAIAWAPLLQAYTVEIFPYTLRSRGVSIMYVTTFTGLVVGNQVNPIAMGKIGWKYYILFCCILACLLFVIWFLFPETKGHTLEEIQEIFEGKSTAFGTSKLQDIEGGDVDEKNRNKSGNVDQVEVA</sequence>
<feature type="domain" description="Major facilitator superfamily (MFS) profile" evidence="10">
    <location>
        <begin position="43"/>
        <end position="482"/>
    </location>
</feature>
<dbReference type="PROSITE" id="PS00216">
    <property type="entry name" value="SUGAR_TRANSPORT_1"/>
    <property type="match status" value="1"/>
</dbReference>
<dbReference type="PANTHER" id="PTHR48022">
    <property type="entry name" value="PLASTIDIC GLUCOSE TRANSPORTER 4"/>
    <property type="match status" value="1"/>
</dbReference>
<dbReference type="InterPro" id="IPR050360">
    <property type="entry name" value="MFS_Sugar_Transporters"/>
</dbReference>
<organism evidence="11 12">
    <name type="scientific">Dactylonectria macrodidyma</name>
    <dbReference type="NCBI Taxonomy" id="307937"/>
    <lineage>
        <taxon>Eukaryota</taxon>
        <taxon>Fungi</taxon>
        <taxon>Dikarya</taxon>
        <taxon>Ascomycota</taxon>
        <taxon>Pezizomycotina</taxon>
        <taxon>Sordariomycetes</taxon>
        <taxon>Hypocreomycetidae</taxon>
        <taxon>Hypocreales</taxon>
        <taxon>Nectriaceae</taxon>
        <taxon>Dactylonectria</taxon>
    </lineage>
</organism>
<dbReference type="GO" id="GO:0005351">
    <property type="term" value="F:carbohydrate:proton symporter activity"/>
    <property type="evidence" value="ECO:0007669"/>
    <property type="project" value="TreeGrafter"/>
</dbReference>
<evidence type="ECO:0000256" key="6">
    <source>
        <dbReference type="ARBA" id="ARBA00023136"/>
    </source>
</evidence>
<proteinExistence type="inferred from homology"/>
<evidence type="ECO:0000256" key="1">
    <source>
        <dbReference type="ARBA" id="ARBA00004141"/>
    </source>
</evidence>
<gene>
    <name evidence="11" type="ORF">EDB81DRAFT_732277</name>
</gene>
<feature type="transmembrane region" description="Helical" evidence="9">
    <location>
        <begin position="459"/>
        <end position="478"/>
    </location>
</feature>
<dbReference type="InterPro" id="IPR036259">
    <property type="entry name" value="MFS_trans_sf"/>
</dbReference>
<comment type="similarity">
    <text evidence="2 7">Belongs to the major facilitator superfamily. Sugar transporter (TC 2.A.1.1) family.</text>
</comment>
<dbReference type="InterPro" id="IPR005829">
    <property type="entry name" value="Sugar_transporter_CS"/>
</dbReference>
<evidence type="ECO:0000256" key="7">
    <source>
        <dbReference type="RuleBase" id="RU003346"/>
    </source>
</evidence>
<accession>A0A9P9DMC8</accession>
<feature type="transmembrane region" description="Helical" evidence="9">
    <location>
        <begin position="135"/>
        <end position="151"/>
    </location>
</feature>
<evidence type="ECO:0000256" key="8">
    <source>
        <dbReference type="SAM" id="MobiDB-lite"/>
    </source>
</evidence>
<feature type="transmembrane region" description="Helical" evidence="9">
    <location>
        <begin position="76"/>
        <end position="100"/>
    </location>
</feature>
<name>A0A9P9DMC8_9HYPO</name>
<keyword evidence="3 7" id="KW-0813">Transport</keyword>
<feature type="transmembrane region" description="Helical" evidence="9">
    <location>
        <begin position="112"/>
        <end position="129"/>
    </location>
</feature>
<feature type="transmembrane region" description="Helical" evidence="9">
    <location>
        <begin position="395"/>
        <end position="418"/>
    </location>
</feature>
<dbReference type="AlphaFoldDB" id="A0A9P9DMC8"/>
<evidence type="ECO:0000313" key="11">
    <source>
        <dbReference type="EMBL" id="KAH7121514.1"/>
    </source>
</evidence>
<evidence type="ECO:0000256" key="9">
    <source>
        <dbReference type="SAM" id="Phobius"/>
    </source>
</evidence>
<evidence type="ECO:0000256" key="5">
    <source>
        <dbReference type="ARBA" id="ARBA00022989"/>
    </source>
</evidence>
<evidence type="ECO:0000256" key="3">
    <source>
        <dbReference type="ARBA" id="ARBA00022448"/>
    </source>
</evidence>
<dbReference type="SUPFAM" id="SSF103473">
    <property type="entry name" value="MFS general substrate transporter"/>
    <property type="match status" value="1"/>
</dbReference>
<comment type="caution">
    <text evidence="11">The sequence shown here is derived from an EMBL/GenBank/DDBJ whole genome shotgun (WGS) entry which is preliminary data.</text>
</comment>
<evidence type="ECO:0000259" key="10">
    <source>
        <dbReference type="PROSITE" id="PS50850"/>
    </source>
</evidence>
<keyword evidence="5 9" id="KW-1133">Transmembrane helix</keyword>
<dbReference type="GO" id="GO:0016020">
    <property type="term" value="C:membrane"/>
    <property type="evidence" value="ECO:0007669"/>
    <property type="project" value="UniProtKB-SubCell"/>
</dbReference>
<feature type="transmembrane region" description="Helical" evidence="9">
    <location>
        <begin position="199"/>
        <end position="222"/>
    </location>
</feature>
<feature type="transmembrane region" description="Helical" evidence="9">
    <location>
        <begin position="430"/>
        <end position="447"/>
    </location>
</feature>
<feature type="region of interest" description="Disordered" evidence="8">
    <location>
        <begin position="509"/>
        <end position="530"/>
    </location>
</feature>
<dbReference type="NCBIfam" id="TIGR00879">
    <property type="entry name" value="SP"/>
    <property type="match status" value="1"/>
</dbReference>
<dbReference type="Gene3D" id="1.20.1250.20">
    <property type="entry name" value="MFS general substrate transporter like domains"/>
    <property type="match status" value="1"/>
</dbReference>
<dbReference type="PROSITE" id="PS50850">
    <property type="entry name" value="MFS"/>
    <property type="match status" value="1"/>
</dbReference>
<dbReference type="PANTHER" id="PTHR48022:SF3">
    <property type="entry name" value="HEXOSE TRANSPORTER PROTEIN (AFU_ORTHOLOGUE AFUA_8G04480)-RELATED"/>
    <property type="match status" value="1"/>
</dbReference>
<feature type="transmembrane region" description="Helical" evidence="9">
    <location>
        <begin position="359"/>
        <end position="383"/>
    </location>
</feature>